<feature type="transmembrane region" description="Helical" evidence="4">
    <location>
        <begin position="317"/>
        <end position="341"/>
    </location>
</feature>
<dbReference type="AlphaFoldDB" id="A0A084G9E3"/>
<feature type="transmembrane region" description="Helical" evidence="4">
    <location>
        <begin position="387"/>
        <end position="406"/>
    </location>
</feature>
<evidence type="ECO:0000313" key="6">
    <source>
        <dbReference type="Proteomes" id="UP000028545"/>
    </source>
</evidence>
<dbReference type="KEGG" id="sapo:SAPIO_CDS4159"/>
<evidence type="ECO:0000256" key="3">
    <source>
        <dbReference type="SAM" id="MobiDB-lite"/>
    </source>
</evidence>
<accession>A0A084G9E3</accession>
<comment type="subcellular location">
    <subcellularLocation>
        <location evidence="1">Membrane</location>
        <topology evidence="1">Multi-pass membrane protein</topology>
    </subcellularLocation>
</comment>
<dbReference type="GO" id="GO:0016020">
    <property type="term" value="C:membrane"/>
    <property type="evidence" value="ECO:0007669"/>
    <property type="project" value="UniProtKB-SubCell"/>
</dbReference>
<dbReference type="SUPFAM" id="SSF103473">
    <property type="entry name" value="MFS general substrate transporter"/>
    <property type="match status" value="1"/>
</dbReference>
<reference evidence="5 6" key="1">
    <citation type="journal article" date="2014" name="Genome Announc.">
        <title>Draft genome sequence of the pathogenic fungus Scedosporium apiospermum.</title>
        <authorList>
            <person name="Vandeputte P."/>
            <person name="Ghamrawi S."/>
            <person name="Rechenmann M."/>
            <person name="Iltis A."/>
            <person name="Giraud S."/>
            <person name="Fleury M."/>
            <person name="Thornton C."/>
            <person name="Delhaes L."/>
            <person name="Meyer W."/>
            <person name="Papon N."/>
            <person name="Bouchara J.P."/>
        </authorList>
    </citation>
    <scope>NUCLEOTIDE SEQUENCE [LARGE SCALE GENOMIC DNA]</scope>
    <source>
        <strain evidence="5 6">IHEM 14462</strain>
    </source>
</reference>
<dbReference type="OrthoDB" id="6499973at2759"/>
<comment type="similarity">
    <text evidence="2">Belongs to the major facilitator superfamily. Monocarboxylate porter (TC 2.A.1.13) family.</text>
</comment>
<dbReference type="OMA" id="LMHIVFF"/>
<feature type="transmembrane region" description="Helical" evidence="4">
    <location>
        <begin position="226"/>
        <end position="250"/>
    </location>
</feature>
<dbReference type="GO" id="GO:0022857">
    <property type="term" value="F:transmembrane transporter activity"/>
    <property type="evidence" value="ECO:0007669"/>
    <property type="project" value="InterPro"/>
</dbReference>
<dbReference type="InterPro" id="IPR050327">
    <property type="entry name" value="Proton-linked_MCT"/>
</dbReference>
<sequence length="416" mass="44702">MQVIQGQGDQPTASNLIMNQDPEKANSVEQLSAYSDGNDQSADAQDVQPLPPPDGGLMAWVQVLLMHIVFFNTWGVANVGVVSGRATDAGYFKITFTLGVILQVFGIFMTSLCTQYWQIFLSQAVCLGLGNGCTFCPALAVLSTYFKRNRALAVGLAAAGAATGGLVYPALINQLINHDDVGFPWAMRAMGFIMLATYLPCLIWFTPRIPPRKAGPWIDYSALREVPFVAFTLCMFLNFWGLYFAFFYMGTFARDKIHASEPANLIMVLNAVGIVGRIVPNIIAERWTGLLNITIPLSALAAILIYCWAAVTTEAGLYAFAIVNGFVAAALQALFPTLATTMSPDPSKAGTRVGMVLSVVGIALLIGPSISGILIERGHGDYLYAQILAGSVVFLGAMVGIVVRIAKGGWVLRIKV</sequence>
<feature type="region of interest" description="Disordered" evidence="3">
    <location>
        <begin position="25"/>
        <end position="48"/>
    </location>
</feature>
<dbReference type="PANTHER" id="PTHR11360:SF130">
    <property type="entry name" value="MAJOR FACILITATOR SUPERFAMILY (MFS) PROFILE DOMAIN-CONTAINING PROTEIN-RELATED"/>
    <property type="match status" value="1"/>
</dbReference>
<evidence type="ECO:0000256" key="2">
    <source>
        <dbReference type="ARBA" id="ARBA00006727"/>
    </source>
</evidence>
<keyword evidence="4" id="KW-0472">Membrane</keyword>
<dbReference type="EMBL" id="JOWA01000090">
    <property type="protein sequence ID" value="KEZ43955.1"/>
    <property type="molecule type" value="Genomic_DNA"/>
</dbReference>
<organism evidence="5 6">
    <name type="scientific">Pseudallescheria apiosperma</name>
    <name type="common">Scedosporium apiospermum</name>
    <dbReference type="NCBI Taxonomy" id="563466"/>
    <lineage>
        <taxon>Eukaryota</taxon>
        <taxon>Fungi</taxon>
        <taxon>Dikarya</taxon>
        <taxon>Ascomycota</taxon>
        <taxon>Pezizomycotina</taxon>
        <taxon>Sordariomycetes</taxon>
        <taxon>Hypocreomycetidae</taxon>
        <taxon>Microascales</taxon>
        <taxon>Microascaceae</taxon>
        <taxon>Scedosporium</taxon>
    </lineage>
</organism>
<comment type="caution">
    <text evidence="5">The sequence shown here is derived from an EMBL/GenBank/DDBJ whole genome shotgun (WGS) entry which is preliminary data.</text>
</comment>
<proteinExistence type="inferred from homology"/>
<feature type="transmembrane region" description="Helical" evidence="4">
    <location>
        <begin position="57"/>
        <end position="79"/>
    </location>
</feature>
<feature type="transmembrane region" description="Helical" evidence="4">
    <location>
        <begin position="353"/>
        <end position="375"/>
    </location>
</feature>
<dbReference type="Pfam" id="PF07690">
    <property type="entry name" value="MFS_1"/>
    <property type="match status" value="1"/>
</dbReference>
<feature type="transmembrane region" description="Helical" evidence="4">
    <location>
        <begin position="116"/>
        <end position="139"/>
    </location>
</feature>
<keyword evidence="4" id="KW-1133">Transmembrane helix</keyword>
<evidence type="ECO:0000256" key="1">
    <source>
        <dbReference type="ARBA" id="ARBA00004141"/>
    </source>
</evidence>
<gene>
    <name evidence="5" type="ORF">SAPIO_CDS4159</name>
</gene>
<dbReference type="Proteomes" id="UP000028545">
    <property type="component" value="Unassembled WGS sequence"/>
</dbReference>
<dbReference type="InterPro" id="IPR011701">
    <property type="entry name" value="MFS"/>
</dbReference>
<evidence type="ECO:0000256" key="4">
    <source>
        <dbReference type="SAM" id="Phobius"/>
    </source>
</evidence>
<keyword evidence="6" id="KW-1185">Reference proteome</keyword>
<dbReference type="InterPro" id="IPR036259">
    <property type="entry name" value="MFS_trans_sf"/>
</dbReference>
<protein>
    <recommendedName>
        <fullName evidence="7">Major facilitator superfamily (MFS) profile domain-containing protein</fullName>
    </recommendedName>
</protein>
<feature type="transmembrane region" description="Helical" evidence="4">
    <location>
        <begin position="151"/>
        <end position="171"/>
    </location>
</feature>
<dbReference type="HOGENOM" id="CLU_001265_1_1_1"/>
<dbReference type="VEuPathDB" id="FungiDB:SAPIO_CDS4159"/>
<name>A0A084G9E3_PSEDA</name>
<evidence type="ECO:0000313" key="5">
    <source>
        <dbReference type="EMBL" id="KEZ43955.1"/>
    </source>
</evidence>
<dbReference type="Gene3D" id="1.20.1250.20">
    <property type="entry name" value="MFS general substrate transporter like domains"/>
    <property type="match status" value="2"/>
</dbReference>
<dbReference type="PANTHER" id="PTHR11360">
    <property type="entry name" value="MONOCARBOXYLATE TRANSPORTER"/>
    <property type="match status" value="1"/>
</dbReference>
<keyword evidence="4" id="KW-0812">Transmembrane</keyword>
<feature type="transmembrane region" description="Helical" evidence="4">
    <location>
        <begin position="290"/>
        <end position="311"/>
    </location>
</feature>
<dbReference type="GeneID" id="27723231"/>
<evidence type="ECO:0008006" key="7">
    <source>
        <dbReference type="Google" id="ProtNLM"/>
    </source>
</evidence>
<dbReference type="RefSeq" id="XP_016643754.1">
    <property type="nucleotide sequence ID" value="XM_016786778.1"/>
</dbReference>
<feature type="transmembrane region" description="Helical" evidence="4">
    <location>
        <begin position="91"/>
        <end position="110"/>
    </location>
</feature>
<feature type="transmembrane region" description="Helical" evidence="4">
    <location>
        <begin position="262"/>
        <end position="283"/>
    </location>
</feature>
<feature type="transmembrane region" description="Helical" evidence="4">
    <location>
        <begin position="183"/>
        <end position="205"/>
    </location>
</feature>
<feature type="compositionally biased region" description="Polar residues" evidence="3">
    <location>
        <begin position="27"/>
        <end position="43"/>
    </location>
</feature>